<name>A3V700_9RHOB</name>
<evidence type="ECO:0000256" key="7">
    <source>
        <dbReference type="SAM" id="SignalP"/>
    </source>
</evidence>
<dbReference type="PANTHER" id="PTHR33751">
    <property type="entry name" value="CBB3-TYPE CYTOCHROME C OXIDASE SUBUNIT FIXP"/>
    <property type="match status" value="1"/>
</dbReference>
<gene>
    <name evidence="9" type="ORF">SKA53_07921</name>
</gene>
<dbReference type="EMBL" id="AAMS01000006">
    <property type="protein sequence ID" value="EAQ06016.1"/>
    <property type="molecule type" value="Genomic_DNA"/>
</dbReference>
<evidence type="ECO:0000256" key="2">
    <source>
        <dbReference type="ARBA" id="ARBA00022617"/>
    </source>
</evidence>
<feature type="signal peptide" evidence="7">
    <location>
        <begin position="1"/>
        <end position="26"/>
    </location>
</feature>
<dbReference type="GO" id="GO:0009055">
    <property type="term" value="F:electron transfer activity"/>
    <property type="evidence" value="ECO:0007669"/>
    <property type="project" value="InterPro"/>
</dbReference>
<evidence type="ECO:0000256" key="3">
    <source>
        <dbReference type="ARBA" id="ARBA00022723"/>
    </source>
</evidence>
<dbReference type="SUPFAM" id="SSF46626">
    <property type="entry name" value="Cytochrome c"/>
    <property type="match status" value="1"/>
</dbReference>
<dbReference type="Gene3D" id="1.10.760.10">
    <property type="entry name" value="Cytochrome c-like domain"/>
    <property type="match status" value="1"/>
</dbReference>
<keyword evidence="1" id="KW-0813">Transport</keyword>
<sequence length="110" mass="11939">MRFPYSAALCGTLVFLALADQAVADAATGRDLSRGCAVCHGANGIGTAPNNPNLAGQTEFYLIKQMQDFRDGRRENEQMSIIAETLTDEEIRSLAAWYSSIKITVELPAK</sequence>
<evidence type="ECO:0000259" key="8">
    <source>
        <dbReference type="PROSITE" id="PS51007"/>
    </source>
</evidence>
<comment type="caution">
    <text evidence="9">The sequence shown here is derived from an EMBL/GenBank/DDBJ whole genome shotgun (WGS) entry which is preliminary data.</text>
</comment>
<evidence type="ECO:0000256" key="4">
    <source>
        <dbReference type="ARBA" id="ARBA00022982"/>
    </source>
</evidence>
<accession>A3V700</accession>
<keyword evidence="5 6" id="KW-0408">Iron</keyword>
<protein>
    <submittedName>
        <fullName evidence="9">Class I diheme cytochrome c4</fullName>
    </submittedName>
</protein>
<dbReference type="InterPro" id="IPR050597">
    <property type="entry name" value="Cytochrome_c_Oxidase_Subunit"/>
</dbReference>
<feature type="domain" description="Cytochrome c" evidence="8">
    <location>
        <begin position="24"/>
        <end position="102"/>
    </location>
</feature>
<dbReference type="STRING" id="314232.SKA53_07921"/>
<feature type="chain" id="PRO_5002661693" evidence="7">
    <location>
        <begin position="27"/>
        <end position="110"/>
    </location>
</feature>
<dbReference type="HOGENOM" id="CLU_128253_1_1_5"/>
<keyword evidence="10" id="KW-1185">Reference proteome</keyword>
<evidence type="ECO:0000313" key="9">
    <source>
        <dbReference type="EMBL" id="EAQ06016.1"/>
    </source>
</evidence>
<evidence type="ECO:0000256" key="1">
    <source>
        <dbReference type="ARBA" id="ARBA00022448"/>
    </source>
</evidence>
<dbReference type="OrthoDB" id="9808603at2"/>
<dbReference type="Proteomes" id="UP000004507">
    <property type="component" value="Unassembled WGS sequence"/>
</dbReference>
<dbReference type="PANTHER" id="PTHR33751:SF9">
    <property type="entry name" value="CYTOCHROME C4"/>
    <property type="match status" value="1"/>
</dbReference>
<organism evidence="9 10">
    <name type="scientific">Yoonia vestfoldensis SKA53</name>
    <dbReference type="NCBI Taxonomy" id="314232"/>
    <lineage>
        <taxon>Bacteria</taxon>
        <taxon>Pseudomonadati</taxon>
        <taxon>Pseudomonadota</taxon>
        <taxon>Alphaproteobacteria</taxon>
        <taxon>Rhodobacterales</taxon>
        <taxon>Paracoccaceae</taxon>
        <taxon>Yoonia</taxon>
    </lineage>
</organism>
<dbReference type="InterPro" id="IPR036909">
    <property type="entry name" value="Cyt_c-like_dom_sf"/>
</dbReference>
<dbReference type="eggNOG" id="COG2863">
    <property type="taxonomic scope" value="Bacteria"/>
</dbReference>
<keyword evidence="4" id="KW-0249">Electron transport</keyword>
<evidence type="ECO:0000256" key="5">
    <source>
        <dbReference type="ARBA" id="ARBA00023004"/>
    </source>
</evidence>
<dbReference type="InterPro" id="IPR009056">
    <property type="entry name" value="Cyt_c-like_dom"/>
</dbReference>
<dbReference type="PROSITE" id="PS51007">
    <property type="entry name" value="CYTC"/>
    <property type="match status" value="1"/>
</dbReference>
<dbReference type="GO" id="GO:0020037">
    <property type="term" value="F:heme binding"/>
    <property type="evidence" value="ECO:0007669"/>
    <property type="project" value="InterPro"/>
</dbReference>
<dbReference type="AlphaFoldDB" id="A3V700"/>
<dbReference type="RefSeq" id="WP_007205536.1">
    <property type="nucleotide sequence ID" value="NZ_CH672414.1"/>
</dbReference>
<dbReference type="Pfam" id="PF00034">
    <property type="entry name" value="Cytochrom_C"/>
    <property type="match status" value="1"/>
</dbReference>
<proteinExistence type="predicted"/>
<evidence type="ECO:0000256" key="6">
    <source>
        <dbReference type="PROSITE-ProRule" id="PRU00433"/>
    </source>
</evidence>
<evidence type="ECO:0000313" key="10">
    <source>
        <dbReference type="Proteomes" id="UP000004507"/>
    </source>
</evidence>
<keyword evidence="7" id="KW-0732">Signal</keyword>
<keyword evidence="3 6" id="KW-0479">Metal-binding</keyword>
<keyword evidence="2 6" id="KW-0349">Heme</keyword>
<reference evidence="9 10" key="1">
    <citation type="submission" date="2006-01" db="EMBL/GenBank/DDBJ databases">
        <authorList>
            <person name="Hagstrom A."/>
            <person name="Ferriera S."/>
            <person name="Johnson J."/>
            <person name="Kravitz S."/>
            <person name="Halpern A."/>
            <person name="Remington K."/>
            <person name="Beeson K."/>
            <person name="Tran B."/>
            <person name="Rogers Y.-H."/>
            <person name="Friedman R."/>
            <person name="Venter J.C."/>
        </authorList>
    </citation>
    <scope>NUCLEOTIDE SEQUENCE [LARGE SCALE GENOMIC DNA]</scope>
    <source>
        <strain evidence="9 10">SKA53</strain>
    </source>
</reference>
<dbReference type="GO" id="GO:0046872">
    <property type="term" value="F:metal ion binding"/>
    <property type="evidence" value="ECO:0007669"/>
    <property type="project" value="UniProtKB-KW"/>
</dbReference>